<dbReference type="GO" id="GO:0005829">
    <property type="term" value="C:cytosol"/>
    <property type="evidence" value="ECO:0007669"/>
    <property type="project" value="TreeGrafter"/>
</dbReference>
<reference evidence="1 2" key="1">
    <citation type="submission" date="2019-08" db="EMBL/GenBank/DDBJ databases">
        <title>Whole genome of Aphis craccivora.</title>
        <authorList>
            <person name="Voronova N.V."/>
            <person name="Shulinski R.S."/>
            <person name="Bandarenka Y.V."/>
            <person name="Zhorov D.G."/>
            <person name="Warner D."/>
        </authorList>
    </citation>
    <scope>NUCLEOTIDE SEQUENCE [LARGE SCALE GENOMIC DNA]</scope>
    <source>
        <strain evidence="1">180601</strain>
        <tissue evidence="1">Whole Body</tissue>
    </source>
</reference>
<keyword evidence="2" id="KW-1185">Reference proteome</keyword>
<dbReference type="SUPFAM" id="SSF53335">
    <property type="entry name" value="S-adenosyl-L-methionine-dependent methyltransferases"/>
    <property type="match status" value="1"/>
</dbReference>
<dbReference type="PANTHER" id="PTHR14614">
    <property type="entry name" value="HEPATOCELLULAR CARCINOMA-ASSOCIATED ANTIGEN"/>
    <property type="match status" value="1"/>
</dbReference>
<comment type="caution">
    <text evidence="1">The sequence shown here is derived from an EMBL/GenBank/DDBJ whole genome shotgun (WGS) entry which is preliminary data.</text>
</comment>
<keyword evidence="1" id="KW-0489">Methyltransferase</keyword>
<sequence>MDANAYYRDFDLESINVTLRFCQQEYGDVNCVVWDASLVLAKYLETLFLKNNKTFDSKRVIELGSGLGCVGLAAACFGANVQLTDLPENLHQLKRNVDENMPWLKGSVQTVALTWGTTFESEPYDFLLMADCIYYPEVVEALVKTMTELTAPNTVILICQELRETEKQKNTWQMFLNLLIEHFEISYVPEEEQHPIFRSSDIVLINAKKKKIAK</sequence>
<dbReference type="InterPro" id="IPR029063">
    <property type="entry name" value="SAM-dependent_MTases_sf"/>
</dbReference>
<dbReference type="GO" id="GO:0032991">
    <property type="term" value="C:protein-containing complex"/>
    <property type="evidence" value="ECO:0007669"/>
    <property type="project" value="TreeGrafter"/>
</dbReference>
<dbReference type="Pfam" id="PF10294">
    <property type="entry name" value="Methyltransf_16"/>
    <property type="match status" value="1"/>
</dbReference>
<evidence type="ECO:0000313" key="1">
    <source>
        <dbReference type="EMBL" id="KAF0771842.1"/>
    </source>
</evidence>
<dbReference type="Proteomes" id="UP000478052">
    <property type="component" value="Unassembled WGS sequence"/>
</dbReference>
<name>A0A6G0ZL94_APHCR</name>
<keyword evidence="1" id="KW-0808">Transferase</keyword>
<dbReference type="AlphaFoldDB" id="A0A6G0ZL94"/>
<dbReference type="PANTHER" id="PTHR14614:SF109">
    <property type="entry name" value="RIBOSOMAL LYSINE N-METHYLTRANSFERASE 5"/>
    <property type="match status" value="1"/>
</dbReference>
<dbReference type="Gene3D" id="3.40.50.150">
    <property type="entry name" value="Vaccinia Virus protein VP39"/>
    <property type="match status" value="1"/>
</dbReference>
<evidence type="ECO:0000313" key="2">
    <source>
        <dbReference type="Proteomes" id="UP000478052"/>
    </source>
</evidence>
<proteinExistence type="predicted"/>
<organism evidence="1 2">
    <name type="scientific">Aphis craccivora</name>
    <name type="common">Cowpea aphid</name>
    <dbReference type="NCBI Taxonomy" id="307492"/>
    <lineage>
        <taxon>Eukaryota</taxon>
        <taxon>Metazoa</taxon>
        <taxon>Ecdysozoa</taxon>
        <taxon>Arthropoda</taxon>
        <taxon>Hexapoda</taxon>
        <taxon>Insecta</taxon>
        <taxon>Pterygota</taxon>
        <taxon>Neoptera</taxon>
        <taxon>Paraneoptera</taxon>
        <taxon>Hemiptera</taxon>
        <taxon>Sternorrhyncha</taxon>
        <taxon>Aphidomorpha</taxon>
        <taxon>Aphidoidea</taxon>
        <taxon>Aphididae</taxon>
        <taxon>Aphidini</taxon>
        <taxon>Aphis</taxon>
        <taxon>Aphis</taxon>
    </lineage>
</organism>
<dbReference type="CDD" id="cd02440">
    <property type="entry name" value="AdoMet_MTases"/>
    <property type="match status" value="1"/>
</dbReference>
<accession>A0A6G0ZL94</accession>
<dbReference type="GO" id="GO:0032259">
    <property type="term" value="P:methylation"/>
    <property type="evidence" value="ECO:0007669"/>
    <property type="project" value="UniProtKB-KW"/>
</dbReference>
<protein>
    <submittedName>
        <fullName evidence="1">Protein-lysine methyltransferase METTL21D-like</fullName>
    </submittedName>
</protein>
<gene>
    <name evidence="1" type="ORF">FWK35_00001366</name>
</gene>
<dbReference type="InterPro" id="IPR019410">
    <property type="entry name" value="Methyltransf_16"/>
</dbReference>
<dbReference type="GO" id="GO:0008168">
    <property type="term" value="F:methyltransferase activity"/>
    <property type="evidence" value="ECO:0007669"/>
    <property type="project" value="UniProtKB-KW"/>
</dbReference>
<dbReference type="EMBL" id="VUJU01000246">
    <property type="protein sequence ID" value="KAF0771842.1"/>
    <property type="molecule type" value="Genomic_DNA"/>
</dbReference>
<dbReference type="OrthoDB" id="413520at2759"/>